<dbReference type="GO" id="GO:0005886">
    <property type="term" value="C:plasma membrane"/>
    <property type="evidence" value="ECO:0007669"/>
    <property type="project" value="TreeGrafter"/>
</dbReference>
<dbReference type="Proteomes" id="UP001066276">
    <property type="component" value="Chromosome 7"/>
</dbReference>
<evidence type="ECO:0000256" key="3">
    <source>
        <dbReference type="ARBA" id="ARBA00022989"/>
    </source>
</evidence>
<sequence>MISTDQCVYLDCLLLCPSSSRSPSPSVPATSSYRYKALTAALVSAGVLRAQEDRDKYFNVTLPSTVTAQEGLCVLIPCTFTYEETAEAAETPRGYWFFEGDRIQEKAVATNDVNKEIHEHTRGRFRLVGDVRSRDCSLSINDVRRSDAGSYIFKYEHNERSTTKYSYIRYPLCVTVTGESRLTFALVL</sequence>
<dbReference type="SMART" id="SM00409">
    <property type="entry name" value="IG"/>
    <property type="match status" value="1"/>
</dbReference>
<evidence type="ECO:0000313" key="7">
    <source>
        <dbReference type="Proteomes" id="UP001066276"/>
    </source>
</evidence>
<evidence type="ECO:0000256" key="1">
    <source>
        <dbReference type="ARBA" id="ARBA00004167"/>
    </source>
</evidence>
<proteinExistence type="predicted"/>
<keyword evidence="7" id="KW-1185">Reference proteome</keyword>
<organism evidence="6 7">
    <name type="scientific">Pleurodeles waltl</name>
    <name type="common">Iberian ribbed newt</name>
    <dbReference type="NCBI Taxonomy" id="8319"/>
    <lineage>
        <taxon>Eukaryota</taxon>
        <taxon>Metazoa</taxon>
        <taxon>Chordata</taxon>
        <taxon>Craniata</taxon>
        <taxon>Vertebrata</taxon>
        <taxon>Euteleostomi</taxon>
        <taxon>Amphibia</taxon>
        <taxon>Batrachia</taxon>
        <taxon>Caudata</taxon>
        <taxon>Salamandroidea</taxon>
        <taxon>Salamandridae</taxon>
        <taxon>Pleurodelinae</taxon>
        <taxon>Pleurodeles</taxon>
    </lineage>
</organism>
<keyword evidence="4" id="KW-0472">Membrane</keyword>
<evidence type="ECO:0000313" key="6">
    <source>
        <dbReference type="EMBL" id="KAJ1132572.1"/>
    </source>
</evidence>
<accession>A0AAV7PZN9</accession>
<feature type="domain" description="Immunoglobulin" evidence="5">
    <location>
        <begin position="63"/>
        <end position="177"/>
    </location>
</feature>
<dbReference type="Gene3D" id="2.60.40.10">
    <property type="entry name" value="Immunoglobulins"/>
    <property type="match status" value="1"/>
</dbReference>
<dbReference type="PANTHER" id="PTHR12035">
    <property type="entry name" value="SIALIC ACID BINDING IMMUNOGLOBULIN-LIKE LECTIN"/>
    <property type="match status" value="1"/>
</dbReference>
<name>A0AAV7PZN9_PLEWA</name>
<keyword evidence="2" id="KW-0812">Transmembrane</keyword>
<protein>
    <recommendedName>
        <fullName evidence="5">Immunoglobulin domain-containing protein</fullName>
    </recommendedName>
</protein>
<dbReference type="InterPro" id="IPR036179">
    <property type="entry name" value="Ig-like_dom_sf"/>
</dbReference>
<dbReference type="SUPFAM" id="SSF48726">
    <property type="entry name" value="Immunoglobulin"/>
    <property type="match status" value="1"/>
</dbReference>
<dbReference type="InterPro" id="IPR051036">
    <property type="entry name" value="SIGLEC"/>
</dbReference>
<dbReference type="GO" id="GO:0007155">
    <property type="term" value="P:cell adhesion"/>
    <property type="evidence" value="ECO:0007669"/>
    <property type="project" value="TreeGrafter"/>
</dbReference>
<comment type="caution">
    <text evidence="6">The sequence shown here is derived from an EMBL/GenBank/DDBJ whole genome shotgun (WGS) entry which is preliminary data.</text>
</comment>
<dbReference type="InterPro" id="IPR003599">
    <property type="entry name" value="Ig_sub"/>
</dbReference>
<evidence type="ECO:0000259" key="5">
    <source>
        <dbReference type="SMART" id="SM00409"/>
    </source>
</evidence>
<comment type="subcellular location">
    <subcellularLocation>
        <location evidence="1">Membrane</location>
        <topology evidence="1">Single-pass membrane protein</topology>
    </subcellularLocation>
</comment>
<dbReference type="InterPro" id="IPR013106">
    <property type="entry name" value="Ig_V-set"/>
</dbReference>
<dbReference type="GO" id="GO:0033691">
    <property type="term" value="F:sialic acid binding"/>
    <property type="evidence" value="ECO:0007669"/>
    <property type="project" value="TreeGrafter"/>
</dbReference>
<dbReference type="AlphaFoldDB" id="A0AAV7PZN9"/>
<keyword evidence="3" id="KW-1133">Transmembrane helix</keyword>
<dbReference type="Pfam" id="PF07686">
    <property type="entry name" value="V-set"/>
    <property type="match status" value="1"/>
</dbReference>
<dbReference type="EMBL" id="JANPWB010000011">
    <property type="protein sequence ID" value="KAJ1132572.1"/>
    <property type="molecule type" value="Genomic_DNA"/>
</dbReference>
<evidence type="ECO:0000256" key="4">
    <source>
        <dbReference type="ARBA" id="ARBA00023136"/>
    </source>
</evidence>
<dbReference type="InterPro" id="IPR013783">
    <property type="entry name" value="Ig-like_fold"/>
</dbReference>
<reference evidence="6" key="1">
    <citation type="journal article" date="2022" name="bioRxiv">
        <title>Sequencing and chromosome-scale assembly of the giantPleurodeles waltlgenome.</title>
        <authorList>
            <person name="Brown T."/>
            <person name="Elewa A."/>
            <person name="Iarovenko S."/>
            <person name="Subramanian E."/>
            <person name="Araus A.J."/>
            <person name="Petzold A."/>
            <person name="Susuki M."/>
            <person name="Suzuki K.-i.T."/>
            <person name="Hayashi T."/>
            <person name="Toyoda A."/>
            <person name="Oliveira C."/>
            <person name="Osipova E."/>
            <person name="Leigh N.D."/>
            <person name="Simon A."/>
            <person name="Yun M.H."/>
        </authorList>
    </citation>
    <scope>NUCLEOTIDE SEQUENCE</scope>
    <source>
        <strain evidence="6">20211129_DDA</strain>
        <tissue evidence="6">Liver</tissue>
    </source>
</reference>
<evidence type="ECO:0000256" key="2">
    <source>
        <dbReference type="ARBA" id="ARBA00022692"/>
    </source>
</evidence>
<dbReference type="PANTHER" id="PTHR12035:SF125">
    <property type="entry name" value="SIALIC ACID-BINDING IG-LIKE LECTIN 5"/>
    <property type="match status" value="1"/>
</dbReference>
<gene>
    <name evidence="6" type="ORF">NDU88_010880</name>
</gene>